<keyword evidence="1" id="KW-0812">Transmembrane</keyword>
<dbReference type="RefSeq" id="WP_154471580.1">
    <property type="nucleotide sequence ID" value="NZ_VUMD01000004.1"/>
</dbReference>
<keyword evidence="1" id="KW-0472">Membrane</keyword>
<feature type="transmembrane region" description="Helical" evidence="1">
    <location>
        <begin position="7"/>
        <end position="30"/>
    </location>
</feature>
<name>A0A7X2NJI8_9CLOT</name>
<accession>A0A7X2NJI8</accession>
<evidence type="ECO:0000313" key="3">
    <source>
        <dbReference type="Proteomes" id="UP000429958"/>
    </source>
</evidence>
<dbReference type="Proteomes" id="UP000429958">
    <property type="component" value="Unassembled WGS sequence"/>
</dbReference>
<protein>
    <submittedName>
        <fullName evidence="2">Uncharacterized protein</fullName>
    </submittedName>
</protein>
<reference evidence="2 3" key="1">
    <citation type="submission" date="2019-08" db="EMBL/GenBank/DDBJ databases">
        <title>In-depth cultivation of the pig gut microbiome towards novel bacterial diversity and tailored functional studies.</title>
        <authorList>
            <person name="Wylensek D."/>
            <person name="Hitch T.C.A."/>
            <person name="Clavel T."/>
        </authorList>
    </citation>
    <scope>NUCLEOTIDE SEQUENCE [LARGE SCALE GENOMIC DNA]</scope>
    <source>
        <strain evidence="2 3">WCA-389-WT-23D1</strain>
    </source>
</reference>
<comment type="caution">
    <text evidence="2">The sequence shown here is derived from an EMBL/GenBank/DDBJ whole genome shotgun (WGS) entry which is preliminary data.</text>
</comment>
<dbReference type="EMBL" id="VUMD01000004">
    <property type="protein sequence ID" value="MSS36092.1"/>
    <property type="molecule type" value="Genomic_DNA"/>
</dbReference>
<organism evidence="2 3">
    <name type="scientific">Clostridium porci</name>
    <dbReference type="NCBI Taxonomy" id="2605778"/>
    <lineage>
        <taxon>Bacteria</taxon>
        <taxon>Bacillati</taxon>
        <taxon>Bacillota</taxon>
        <taxon>Clostridia</taxon>
        <taxon>Eubacteriales</taxon>
        <taxon>Clostridiaceae</taxon>
        <taxon>Clostridium</taxon>
    </lineage>
</organism>
<evidence type="ECO:0000313" key="2">
    <source>
        <dbReference type="EMBL" id="MSS36092.1"/>
    </source>
</evidence>
<proteinExistence type="predicted"/>
<keyword evidence="1" id="KW-1133">Transmembrane helix</keyword>
<sequence length="83" mass="7981">MNLDVDAIVGIMDAVVAVIVGIMDAAAAVIAGIMDAAAAVIAGIIAVAAAMITGARPSVMAFAKAFGRASVTVPASVGADLLL</sequence>
<dbReference type="AlphaFoldDB" id="A0A7X2NJI8"/>
<gene>
    <name evidence="2" type="ORF">FYJ39_05755</name>
</gene>
<evidence type="ECO:0000256" key="1">
    <source>
        <dbReference type="SAM" id="Phobius"/>
    </source>
</evidence>
<feature type="transmembrane region" description="Helical" evidence="1">
    <location>
        <begin position="36"/>
        <end position="55"/>
    </location>
</feature>
<keyword evidence="3" id="KW-1185">Reference proteome</keyword>